<gene>
    <name evidence="1" type="ORF">B0T19DRAFT_432566</name>
</gene>
<dbReference type="AlphaFoldDB" id="A0AAE0I6I4"/>
<accession>A0AAE0I6I4</accession>
<evidence type="ECO:0000313" key="1">
    <source>
        <dbReference type="EMBL" id="KAK3319494.1"/>
    </source>
</evidence>
<proteinExistence type="predicted"/>
<dbReference type="Proteomes" id="UP001286456">
    <property type="component" value="Unassembled WGS sequence"/>
</dbReference>
<protein>
    <submittedName>
        <fullName evidence="1">Uncharacterized protein</fullName>
    </submittedName>
</protein>
<dbReference type="EMBL" id="JAUEPO010000006">
    <property type="protein sequence ID" value="KAK3319494.1"/>
    <property type="molecule type" value="Genomic_DNA"/>
</dbReference>
<organism evidence="1 2">
    <name type="scientific">Cercophora scortea</name>
    <dbReference type="NCBI Taxonomy" id="314031"/>
    <lineage>
        <taxon>Eukaryota</taxon>
        <taxon>Fungi</taxon>
        <taxon>Dikarya</taxon>
        <taxon>Ascomycota</taxon>
        <taxon>Pezizomycotina</taxon>
        <taxon>Sordariomycetes</taxon>
        <taxon>Sordariomycetidae</taxon>
        <taxon>Sordariales</taxon>
        <taxon>Lasiosphaeriaceae</taxon>
        <taxon>Cercophora</taxon>
    </lineage>
</organism>
<reference evidence="1" key="2">
    <citation type="submission" date="2023-06" db="EMBL/GenBank/DDBJ databases">
        <authorList>
            <consortium name="Lawrence Berkeley National Laboratory"/>
            <person name="Haridas S."/>
            <person name="Hensen N."/>
            <person name="Bonometti L."/>
            <person name="Westerberg I."/>
            <person name="Brannstrom I.O."/>
            <person name="Guillou S."/>
            <person name="Cros-Aarteil S."/>
            <person name="Calhoun S."/>
            <person name="Kuo A."/>
            <person name="Mondo S."/>
            <person name="Pangilinan J."/>
            <person name="Riley R."/>
            <person name="Labutti K."/>
            <person name="Andreopoulos B."/>
            <person name="Lipzen A."/>
            <person name="Chen C."/>
            <person name="Yanf M."/>
            <person name="Daum C."/>
            <person name="Ng V."/>
            <person name="Clum A."/>
            <person name="Steindorff A."/>
            <person name="Ohm R."/>
            <person name="Martin F."/>
            <person name="Silar P."/>
            <person name="Natvig D."/>
            <person name="Lalanne C."/>
            <person name="Gautier V."/>
            <person name="Ament-Velasquez S.L."/>
            <person name="Kruys A."/>
            <person name="Hutchinson M.I."/>
            <person name="Powell A.J."/>
            <person name="Barry K."/>
            <person name="Miller A.N."/>
            <person name="Grigoriev I.V."/>
            <person name="Debuchy R."/>
            <person name="Gladieux P."/>
            <person name="Thoren M.H."/>
            <person name="Johannesson H."/>
        </authorList>
    </citation>
    <scope>NUCLEOTIDE SEQUENCE</scope>
    <source>
        <strain evidence="1">SMH4131-1</strain>
    </source>
</reference>
<comment type="caution">
    <text evidence="1">The sequence shown here is derived from an EMBL/GenBank/DDBJ whole genome shotgun (WGS) entry which is preliminary data.</text>
</comment>
<keyword evidence="2" id="KW-1185">Reference proteome</keyword>
<name>A0AAE0I6I4_9PEZI</name>
<evidence type="ECO:0000313" key="2">
    <source>
        <dbReference type="Proteomes" id="UP001286456"/>
    </source>
</evidence>
<reference evidence="1" key="1">
    <citation type="journal article" date="2023" name="Mol. Phylogenet. Evol.">
        <title>Genome-scale phylogeny and comparative genomics of the fungal order Sordariales.</title>
        <authorList>
            <person name="Hensen N."/>
            <person name="Bonometti L."/>
            <person name="Westerberg I."/>
            <person name="Brannstrom I.O."/>
            <person name="Guillou S."/>
            <person name="Cros-Aarteil S."/>
            <person name="Calhoun S."/>
            <person name="Haridas S."/>
            <person name="Kuo A."/>
            <person name="Mondo S."/>
            <person name="Pangilinan J."/>
            <person name="Riley R."/>
            <person name="LaButti K."/>
            <person name="Andreopoulos B."/>
            <person name="Lipzen A."/>
            <person name="Chen C."/>
            <person name="Yan M."/>
            <person name="Daum C."/>
            <person name="Ng V."/>
            <person name="Clum A."/>
            <person name="Steindorff A."/>
            <person name="Ohm R.A."/>
            <person name="Martin F."/>
            <person name="Silar P."/>
            <person name="Natvig D.O."/>
            <person name="Lalanne C."/>
            <person name="Gautier V."/>
            <person name="Ament-Velasquez S.L."/>
            <person name="Kruys A."/>
            <person name="Hutchinson M.I."/>
            <person name="Powell A.J."/>
            <person name="Barry K."/>
            <person name="Miller A.N."/>
            <person name="Grigoriev I.V."/>
            <person name="Debuchy R."/>
            <person name="Gladieux P."/>
            <person name="Hiltunen Thoren M."/>
            <person name="Johannesson H."/>
        </authorList>
    </citation>
    <scope>NUCLEOTIDE SEQUENCE</scope>
    <source>
        <strain evidence="1">SMH4131-1</strain>
    </source>
</reference>
<sequence>MESTEVSSQLRHCGWHLNANYCRRESGTCSLRRSCSSSEVLSTNRFRTRDGSSLVPVWIVLLGPESAPRIKLCVHRTGLRMYVPRLHWQRRISVIPVCRKSANHGEDPSTTLVRRMQLDDTLFHEGQSTTSFSSDGTHAQCVFVLENQPPATGSQSIAHKSRIKHLVVVRRSPA</sequence>